<evidence type="ECO:0000256" key="3">
    <source>
        <dbReference type="ARBA" id="ARBA00022898"/>
    </source>
</evidence>
<dbReference type="Proteomes" id="UP000242637">
    <property type="component" value="Chromosome 1"/>
</dbReference>
<evidence type="ECO:0000256" key="1">
    <source>
        <dbReference type="ARBA" id="ARBA00001933"/>
    </source>
</evidence>
<comment type="similarity">
    <text evidence="2">Belongs to the threonine aldolase family.</text>
</comment>
<dbReference type="SUPFAM" id="SSF53383">
    <property type="entry name" value="PLP-dependent transferases"/>
    <property type="match status" value="1"/>
</dbReference>
<dbReference type="InterPro" id="IPR015421">
    <property type="entry name" value="PyrdxlP-dep_Trfase_major"/>
</dbReference>
<comment type="cofactor">
    <cofactor evidence="1">
        <name>pyridoxal 5'-phosphate</name>
        <dbReference type="ChEBI" id="CHEBI:597326"/>
    </cofactor>
</comment>
<dbReference type="InterPro" id="IPR015424">
    <property type="entry name" value="PyrdxlP-dep_Trfase"/>
</dbReference>
<evidence type="ECO:0000259" key="4">
    <source>
        <dbReference type="Pfam" id="PF01212"/>
    </source>
</evidence>
<dbReference type="InterPro" id="IPR001597">
    <property type="entry name" value="ArAA_b-elim_lyase/Thr_aldolase"/>
</dbReference>
<accession>A0A239VDV7</accession>
<sequence>MVSWVVTVVLGWGWFVWGAVSLWRLVLCSGQGLGCHSGGMTSHFPFVPSESGSGPYSMRKLHDSDSHLFGSDTYAGIHPEVLEAIALVNGGHVRAYGDDPYTRALQDVMKRHFGPSALTVPVFNGTGANVVALEQMTRRWESVVCARTAHVNTDDCGAAERMSGIKLIPVDCVDGKLTPDAIDRVVPVARGEHTAVPTLVTISQATELGTVYSVDELRALVEYAHGAGMRVHVDGSRMANAAVALGVGLADLTVELGVDAVSLGGTNSGLVGVEALVVLDPVISQSVKFTRKFTGQLGAKMRFMSAQLLALYGGDLWVRNAVAANDAASRLAQGLGGIPGVRLVHPVEANAVFAVLPRLVNVRLRRRWGFSDWDREAGVVRLMTSWDTSVGHVDAFLEDLTAAVAAGE</sequence>
<keyword evidence="3" id="KW-0663">Pyridoxal phosphate</keyword>
<dbReference type="STRING" id="1121387.GCA_000429885_01177"/>
<gene>
    <name evidence="5" type="primary">ltaE_2</name>
    <name evidence="5" type="ORF">SAMEA4475696_00910</name>
</gene>
<dbReference type="AlphaFoldDB" id="A0A239VDV7"/>
<organism evidence="5 6">
    <name type="scientific">Dermatophilus congolensis</name>
    <dbReference type="NCBI Taxonomy" id="1863"/>
    <lineage>
        <taxon>Bacteria</taxon>
        <taxon>Bacillati</taxon>
        <taxon>Actinomycetota</taxon>
        <taxon>Actinomycetes</taxon>
        <taxon>Micrococcales</taxon>
        <taxon>Dermatophilaceae</taxon>
        <taxon>Dermatophilus</taxon>
    </lineage>
</organism>
<name>A0A239VDV7_9MICO</name>
<dbReference type="GO" id="GO:0016829">
    <property type="term" value="F:lyase activity"/>
    <property type="evidence" value="ECO:0007669"/>
    <property type="project" value="UniProtKB-KW"/>
</dbReference>
<dbReference type="Gene3D" id="3.90.1150.10">
    <property type="entry name" value="Aspartate Aminotransferase, domain 1"/>
    <property type="match status" value="1"/>
</dbReference>
<dbReference type="InterPro" id="IPR015422">
    <property type="entry name" value="PyrdxlP-dep_Trfase_small"/>
</dbReference>
<keyword evidence="5" id="KW-0456">Lyase</keyword>
<evidence type="ECO:0000313" key="5">
    <source>
        <dbReference type="EMBL" id="SNV20086.1"/>
    </source>
</evidence>
<dbReference type="PANTHER" id="PTHR48097:SF5">
    <property type="entry name" value="LOW SPECIFICITY L-THREONINE ALDOLASE"/>
    <property type="match status" value="1"/>
</dbReference>
<dbReference type="Pfam" id="PF01212">
    <property type="entry name" value="Beta_elim_lyase"/>
    <property type="match status" value="1"/>
</dbReference>
<dbReference type="PANTHER" id="PTHR48097">
    <property type="entry name" value="L-THREONINE ALDOLASE-RELATED"/>
    <property type="match status" value="1"/>
</dbReference>
<evidence type="ECO:0000313" key="6">
    <source>
        <dbReference type="Proteomes" id="UP000242637"/>
    </source>
</evidence>
<dbReference type="Gene3D" id="3.40.640.10">
    <property type="entry name" value="Type I PLP-dependent aspartate aminotransferase-like (Major domain)"/>
    <property type="match status" value="1"/>
</dbReference>
<protein>
    <submittedName>
        <fullName evidence="5">Low specificity L-threonine aldolase</fullName>
        <ecNumber evidence="5">4.1.2.48</ecNumber>
    </submittedName>
</protein>
<reference evidence="5 6" key="1">
    <citation type="submission" date="2017-06" db="EMBL/GenBank/DDBJ databases">
        <authorList>
            <consortium name="Pathogen Informatics"/>
        </authorList>
    </citation>
    <scope>NUCLEOTIDE SEQUENCE [LARGE SCALE GENOMIC DNA]</scope>
    <source>
        <strain evidence="5 6">NCTC13039</strain>
    </source>
</reference>
<dbReference type="EC" id="4.1.2.48" evidence="5"/>
<keyword evidence="6" id="KW-1185">Reference proteome</keyword>
<dbReference type="EMBL" id="LT906453">
    <property type="protein sequence ID" value="SNV20086.1"/>
    <property type="molecule type" value="Genomic_DNA"/>
</dbReference>
<dbReference type="GO" id="GO:0006520">
    <property type="term" value="P:amino acid metabolic process"/>
    <property type="evidence" value="ECO:0007669"/>
    <property type="project" value="InterPro"/>
</dbReference>
<feature type="domain" description="Aromatic amino acid beta-eliminating lyase/threonine aldolase" evidence="4">
    <location>
        <begin position="70"/>
        <end position="355"/>
    </location>
</feature>
<evidence type="ECO:0000256" key="2">
    <source>
        <dbReference type="ARBA" id="ARBA00006966"/>
    </source>
</evidence>
<dbReference type="KEGG" id="dco:SAMEA4475696_0910"/>
<proteinExistence type="inferred from homology"/>